<dbReference type="HOGENOM" id="CLU_674206_0_0_6"/>
<dbReference type="InterPro" id="IPR036388">
    <property type="entry name" value="WH-like_DNA-bd_sf"/>
</dbReference>
<proteinExistence type="predicted"/>
<evidence type="ECO:0000256" key="1">
    <source>
        <dbReference type="ARBA" id="ARBA00023125"/>
    </source>
</evidence>
<dbReference type="Gene3D" id="1.10.10.10">
    <property type="entry name" value="Winged helix-like DNA-binding domain superfamily/Winged helix DNA-binding domain"/>
    <property type="match status" value="1"/>
</dbReference>
<feature type="transmembrane region" description="Helical" evidence="3">
    <location>
        <begin position="118"/>
        <end position="137"/>
    </location>
</feature>
<dbReference type="RefSeq" id="WP_013345173.1">
    <property type="nucleotide sequence ID" value="NC_014541.1"/>
</dbReference>
<dbReference type="AlphaFoldDB" id="E1SQR9"/>
<dbReference type="GO" id="GO:0003677">
    <property type="term" value="F:DNA binding"/>
    <property type="evidence" value="ECO:0007669"/>
    <property type="project" value="UniProtKB-UniRule"/>
</dbReference>
<evidence type="ECO:0000256" key="2">
    <source>
        <dbReference type="PROSITE-ProRule" id="PRU01091"/>
    </source>
</evidence>
<keyword evidence="6" id="KW-1185">Reference proteome</keyword>
<sequence length="420" mass="47783">MVNLSKSLDFDTQAGALIDKRTGESTQLTFSEAAVLSALLEHQDDICSKESLLEAGWPDRVVAASSLLQCISLLRKKLQPYPEIELKTLARRGYQLTIRELDSDASEAEAPVRNWRPLVFVLVFMVAISSLLGWYVGDYHRMLQSSKVWNGSITKSLIIGSARGALQILTREDQDKPRSTSWQRHFTETAVPHQHFNQFKGFGLTSEYGHSVALCPDFHQGHCSGKGLLNITFPANERVTLDLPAFLQQAEEMEERIRYNRIQLPKAPEVIEGELVEQIYQGDIYFPSNGRLLIRTDHALSLVYQDANSGVLSASYCVTDEDCITSPIKYRIEGKFKRYDRTIGSDKVEVFQVEVTRKNLFTPESVSPSALVFYRELRRQSLSKETLYFYRLHNDAETGLWILPYMGNTLAWMPRSELKM</sequence>
<dbReference type="EMBL" id="CP002209">
    <property type="protein sequence ID" value="ADN75867.1"/>
    <property type="molecule type" value="Genomic_DNA"/>
</dbReference>
<name>E1SQR9_FERBD</name>
<dbReference type="eggNOG" id="COG3710">
    <property type="taxonomic scope" value="Bacteria"/>
</dbReference>
<keyword evidence="3" id="KW-0472">Membrane</keyword>
<dbReference type="PROSITE" id="PS51755">
    <property type="entry name" value="OMPR_PHOB"/>
    <property type="match status" value="1"/>
</dbReference>
<dbReference type="STRING" id="550540.Fbal_1663"/>
<protein>
    <submittedName>
        <fullName evidence="5">Transcriptional regulator, CadC</fullName>
    </submittedName>
</protein>
<evidence type="ECO:0000313" key="5">
    <source>
        <dbReference type="EMBL" id="ADN75867.1"/>
    </source>
</evidence>
<dbReference type="GeneID" id="67181871"/>
<dbReference type="Pfam" id="PF00486">
    <property type="entry name" value="Trans_reg_C"/>
    <property type="match status" value="1"/>
</dbReference>
<dbReference type="GO" id="GO:0000160">
    <property type="term" value="P:phosphorelay signal transduction system"/>
    <property type="evidence" value="ECO:0007669"/>
    <property type="project" value="InterPro"/>
</dbReference>
<keyword evidence="3" id="KW-0812">Transmembrane</keyword>
<evidence type="ECO:0000313" key="6">
    <source>
        <dbReference type="Proteomes" id="UP000006683"/>
    </source>
</evidence>
<dbReference type="InterPro" id="IPR016032">
    <property type="entry name" value="Sig_transdc_resp-reg_C-effctor"/>
</dbReference>
<organism evidence="5 6">
    <name type="scientific">Ferrimonas balearica (strain DSM 9799 / CCM 4581 / KCTC 23876 / PAT)</name>
    <dbReference type="NCBI Taxonomy" id="550540"/>
    <lineage>
        <taxon>Bacteria</taxon>
        <taxon>Pseudomonadati</taxon>
        <taxon>Pseudomonadota</taxon>
        <taxon>Gammaproteobacteria</taxon>
        <taxon>Alteromonadales</taxon>
        <taxon>Ferrimonadaceae</taxon>
        <taxon>Ferrimonas</taxon>
    </lineage>
</organism>
<reference evidence="5 6" key="1">
    <citation type="journal article" date="2010" name="Stand. Genomic Sci.">
        <title>Complete genome sequence of Ferrimonas balearica type strain (PAT).</title>
        <authorList>
            <person name="Nolan M."/>
            <person name="Sikorski J."/>
            <person name="Davenport K."/>
            <person name="Lucas S."/>
            <person name="Glavina Del Rio T."/>
            <person name="Tice H."/>
            <person name="Cheng J."/>
            <person name="Goodwin L."/>
            <person name="Pitluck S."/>
            <person name="Liolios K."/>
            <person name="Ivanova N."/>
            <person name="Mavromatis K."/>
            <person name="Ovchinnikova G."/>
            <person name="Pati A."/>
            <person name="Chen A."/>
            <person name="Palaniappan K."/>
            <person name="Land M."/>
            <person name="Hauser L."/>
            <person name="Chang Y."/>
            <person name="Jeffries C."/>
            <person name="Tapia R."/>
            <person name="Brettin T."/>
            <person name="Detter J."/>
            <person name="Han C."/>
            <person name="Yasawong M."/>
            <person name="Rohde M."/>
            <person name="Tindall B."/>
            <person name="Goker M."/>
            <person name="Woyke T."/>
            <person name="Bristow J."/>
            <person name="Eisen J."/>
            <person name="Markowitz V."/>
            <person name="Hugenholtz P."/>
            <person name="Kyrpides N."/>
            <person name="Klenk H."/>
            <person name="Lapidus A."/>
        </authorList>
    </citation>
    <scope>NUCLEOTIDE SEQUENCE [LARGE SCALE GENOMIC DNA]</scope>
    <source>
        <strain evidence="6">DSM 9799 / CCM 4581 / KCTC 23876 / PAT</strain>
    </source>
</reference>
<evidence type="ECO:0000256" key="3">
    <source>
        <dbReference type="SAM" id="Phobius"/>
    </source>
</evidence>
<evidence type="ECO:0000259" key="4">
    <source>
        <dbReference type="PROSITE" id="PS51755"/>
    </source>
</evidence>
<dbReference type="SMART" id="SM00862">
    <property type="entry name" value="Trans_reg_C"/>
    <property type="match status" value="1"/>
</dbReference>
<dbReference type="GO" id="GO:0006355">
    <property type="term" value="P:regulation of DNA-templated transcription"/>
    <property type="evidence" value="ECO:0007669"/>
    <property type="project" value="InterPro"/>
</dbReference>
<dbReference type="InterPro" id="IPR001867">
    <property type="entry name" value="OmpR/PhoB-type_DNA-bd"/>
</dbReference>
<dbReference type="CDD" id="cd00383">
    <property type="entry name" value="trans_reg_C"/>
    <property type="match status" value="1"/>
</dbReference>
<feature type="DNA-binding region" description="OmpR/PhoB-type" evidence="2">
    <location>
        <begin position="1"/>
        <end position="98"/>
    </location>
</feature>
<feature type="domain" description="OmpR/PhoB-type" evidence="4">
    <location>
        <begin position="1"/>
        <end position="98"/>
    </location>
</feature>
<dbReference type="KEGG" id="fbl:Fbal_1663"/>
<keyword evidence="1 2" id="KW-0238">DNA-binding</keyword>
<dbReference type="SUPFAM" id="SSF46894">
    <property type="entry name" value="C-terminal effector domain of the bipartite response regulators"/>
    <property type="match status" value="1"/>
</dbReference>
<gene>
    <name evidence="5" type="ordered locus">Fbal_1663</name>
</gene>
<dbReference type="OrthoDB" id="5904978at2"/>
<accession>E1SQR9</accession>
<keyword evidence="3" id="KW-1133">Transmembrane helix</keyword>
<dbReference type="Proteomes" id="UP000006683">
    <property type="component" value="Chromosome"/>
</dbReference>